<reference evidence="1" key="1">
    <citation type="submission" date="2021-10" db="EMBL/GenBank/DDBJ databases">
        <title>De novo Genome Assembly of Clathrus columnatus (Basidiomycota, Fungi) Using Illumina and Nanopore Sequence Data.</title>
        <authorList>
            <person name="Ogiso-Tanaka E."/>
            <person name="Itagaki H."/>
            <person name="Hosoya T."/>
            <person name="Hosaka K."/>
        </authorList>
    </citation>
    <scope>NUCLEOTIDE SEQUENCE</scope>
    <source>
        <strain evidence="1">MO-923</strain>
    </source>
</reference>
<protein>
    <submittedName>
        <fullName evidence="1">Uncharacterized protein</fullName>
    </submittedName>
</protein>
<dbReference type="EMBL" id="BPWL01000004">
    <property type="protein sequence ID" value="GJJ09883.1"/>
    <property type="molecule type" value="Genomic_DNA"/>
</dbReference>
<organism evidence="1 2">
    <name type="scientific">Clathrus columnatus</name>
    <dbReference type="NCBI Taxonomy" id="1419009"/>
    <lineage>
        <taxon>Eukaryota</taxon>
        <taxon>Fungi</taxon>
        <taxon>Dikarya</taxon>
        <taxon>Basidiomycota</taxon>
        <taxon>Agaricomycotina</taxon>
        <taxon>Agaricomycetes</taxon>
        <taxon>Phallomycetidae</taxon>
        <taxon>Phallales</taxon>
        <taxon>Clathraceae</taxon>
        <taxon>Clathrus</taxon>
    </lineage>
</organism>
<evidence type="ECO:0000313" key="2">
    <source>
        <dbReference type="Proteomes" id="UP001050691"/>
    </source>
</evidence>
<keyword evidence="2" id="KW-1185">Reference proteome</keyword>
<gene>
    <name evidence="1" type="ORF">Clacol_004107</name>
</gene>
<proteinExistence type="predicted"/>
<evidence type="ECO:0000313" key="1">
    <source>
        <dbReference type="EMBL" id="GJJ09883.1"/>
    </source>
</evidence>
<sequence>MTKTLFEYKLLNLKNLLLPYQALSQKAKEASSAAIAKMGVHNAADKAACVGFEALKNLSIFKFAATPGKMAPRL</sequence>
<dbReference type="Proteomes" id="UP001050691">
    <property type="component" value="Unassembled WGS sequence"/>
</dbReference>
<comment type="caution">
    <text evidence="1">The sequence shown here is derived from an EMBL/GenBank/DDBJ whole genome shotgun (WGS) entry which is preliminary data.</text>
</comment>
<dbReference type="AlphaFoldDB" id="A0AAV5AB82"/>
<name>A0AAV5AB82_9AGAM</name>
<accession>A0AAV5AB82</accession>